<evidence type="ECO:0000259" key="9">
    <source>
        <dbReference type="PROSITE" id="PS51007"/>
    </source>
</evidence>
<dbReference type="Proteomes" id="UP001208649">
    <property type="component" value="Unassembled WGS sequence"/>
</dbReference>
<reference evidence="11" key="1">
    <citation type="submission" date="2023-07" db="EMBL/GenBank/DDBJ databases">
        <title>Chryseobacterium sp. strain PBS4-4 Genome sequencing and assembly.</title>
        <authorList>
            <person name="Jung Y."/>
        </authorList>
    </citation>
    <scope>NUCLEOTIDE SEQUENCE [LARGE SCALE GENOMIC DNA]</scope>
    <source>
        <strain evidence="11">PBS4-4</strain>
    </source>
</reference>
<protein>
    <submittedName>
        <fullName evidence="10">C-type cytochrome</fullName>
    </submittedName>
</protein>
<dbReference type="Gene3D" id="1.10.760.10">
    <property type="entry name" value="Cytochrome c-like domain"/>
    <property type="match status" value="2"/>
</dbReference>
<keyword evidence="6" id="KW-0560">Oxidoreductase</keyword>
<gene>
    <name evidence="10" type="ORF">NZ698_02895</name>
</gene>
<dbReference type="InterPro" id="IPR051395">
    <property type="entry name" value="Cytochrome_c_Peroxidase/MauG"/>
</dbReference>
<dbReference type="PANTHER" id="PTHR30600:SF10">
    <property type="entry name" value="BLL6722 PROTEIN"/>
    <property type="match status" value="1"/>
</dbReference>
<keyword evidence="7 8" id="KW-0408">Iron</keyword>
<dbReference type="EMBL" id="JAOTEM010000001">
    <property type="protein sequence ID" value="MCU7616135.1"/>
    <property type="molecule type" value="Genomic_DNA"/>
</dbReference>
<evidence type="ECO:0000256" key="3">
    <source>
        <dbReference type="ARBA" id="ARBA00022723"/>
    </source>
</evidence>
<evidence type="ECO:0000256" key="2">
    <source>
        <dbReference type="ARBA" id="ARBA00022617"/>
    </source>
</evidence>
<organism evidence="10 11">
    <name type="scientific">Chryseobacterium edaphi</name>
    <dbReference type="NCBI Taxonomy" id="2976532"/>
    <lineage>
        <taxon>Bacteria</taxon>
        <taxon>Pseudomonadati</taxon>
        <taxon>Bacteroidota</taxon>
        <taxon>Flavobacteriia</taxon>
        <taxon>Flavobacteriales</taxon>
        <taxon>Weeksellaceae</taxon>
        <taxon>Chryseobacterium group</taxon>
        <taxon>Chryseobacterium</taxon>
    </lineage>
</organism>
<keyword evidence="5" id="KW-0574">Periplasm</keyword>
<comment type="caution">
    <text evidence="10">The sequence shown here is derived from an EMBL/GenBank/DDBJ whole genome shotgun (WGS) entry which is preliminary data.</text>
</comment>
<evidence type="ECO:0000313" key="10">
    <source>
        <dbReference type="EMBL" id="MCU7616135.1"/>
    </source>
</evidence>
<evidence type="ECO:0000256" key="4">
    <source>
        <dbReference type="ARBA" id="ARBA00022729"/>
    </source>
</evidence>
<evidence type="ECO:0000256" key="6">
    <source>
        <dbReference type="ARBA" id="ARBA00023002"/>
    </source>
</evidence>
<dbReference type="InterPro" id="IPR009056">
    <property type="entry name" value="Cyt_c-like_dom"/>
</dbReference>
<evidence type="ECO:0000256" key="7">
    <source>
        <dbReference type="ARBA" id="ARBA00023004"/>
    </source>
</evidence>
<dbReference type="PROSITE" id="PS51007">
    <property type="entry name" value="CYTC"/>
    <property type="match status" value="2"/>
</dbReference>
<dbReference type="Pfam" id="PF03150">
    <property type="entry name" value="CCP_MauG"/>
    <property type="match status" value="1"/>
</dbReference>
<dbReference type="RefSeq" id="WP_263001596.1">
    <property type="nucleotide sequence ID" value="NZ_JAOTEM010000001.1"/>
</dbReference>
<dbReference type="Pfam" id="PF00034">
    <property type="entry name" value="Cytochrom_C"/>
    <property type="match status" value="1"/>
</dbReference>
<keyword evidence="4" id="KW-0732">Signal</keyword>
<accession>A0ABT2W1L7</accession>
<comment type="subcellular location">
    <subcellularLocation>
        <location evidence="1">Periplasm</location>
    </subcellularLocation>
</comment>
<dbReference type="PANTHER" id="PTHR30600">
    <property type="entry name" value="CYTOCHROME C PEROXIDASE-RELATED"/>
    <property type="match status" value="1"/>
</dbReference>
<keyword evidence="3 8" id="KW-0479">Metal-binding</keyword>
<dbReference type="InterPro" id="IPR036909">
    <property type="entry name" value="Cyt_c-like_dom_sf"/>
</dbReference>
<dbReference type="PIRSF" id="PIRSF000294">
    <property type="entry name" value="Cytochrome-c_peroxidase"/>
    <property type="match status" value="1"/>
</dbReference>
<evidence type="ECO:0000256" key="1">
    <source>
        <dbReference type="ARBA" id="ARBA00004418"/>
    </source>
</evidence>
<keyword evidence="11" id="KW-1185">Reference proteome</keyword>
<feature type="domain" description="Cytochrome c" evidence="9">
    <location>
        <begin position="201"/>
        <end position="323"/>
    </location>
</feature>
<proteinExistence type="predicted"/>
<dbReference type="SUPFAM" id="SSF46626">
    <property type="entry name" value="Cytochrome c"/>
    <property type="match status" value="2"/>
</dbReference>
<dbReference type="InterPro" id="IPR026259">
    <property type="entry name" value="MauG/Cytc_peroxidase"/>
</dbReference>
<sequence>MKKHCPLLVIVLCVLYGFKDQIDPLFTVPQNFPKPVYDFKKNPLSEEKITLGRSLFYDPLLSRDETISCASCHLQNTAFTHIDHATSHGIDGRISNRNSPVLINLAWNKSFMWDGSVHHIDAQALAPIENPLEMDEKLSNVVNKLNKSKFYKKLFYKAYGDSLATGERTLKSISQFLLTLVSSNSKYDKVLRKEKGFEFNEYEQKGYKLFKANCAVCHTEPLFTNRNFENNGLQPDQYFKDGGRIKITKNKKDSLKFKVPTLRNIELSYPYMHDGRFKNLQMVLFHYTENIHKSSTLSPHLKKKINLSEQDKNNIIAFLKTLTDEEFTNNLNFSYPK</sequence>
<name>A0ABT2W1L7_9FLAO</name>
<evidence type="ECO:0000256" key="8">
    <source>
        <dbReference type="PROSITE-ProRule" id="PRU00433"/>
    </source>
</evidence>
<feature type="domain" description="Cytochrome c" evidence="9">
    <location>
        <begin position="47"/>
        <end position="149"/>
    </location>
</feature>
<evidence type="ECO:0000313" key="11">
    <source>
        <dbReference type="Proteomes" id="UP001208649"/>
    </source>
</evidence>
<evidence type="ECO:0000256" key="5">
    <source>
        <dbReference type="ARBA" id="ARBA00022764"/>
    </source>
</evidence>
<keyword evidence="2 8" id="KW-0349">Heme</keyword>
<dbReference type="InterPro" id="IPR004852">
    <property type="entry name" value="Di-haem_cyt_c_peroxidsae"/>
</dbReference>